<dbReference type="RefSeq" id="WP_105246381.1">
    <property type="nucleotide sequence ID" value="NZ_PSZM01000034.1"/>
</dbReference>
<protein>
    <submittedName>
        <fullName evidence="1">Uncharacterized protein</fullName>
    </submittedName>
</protein>
<gene>
    <name evidence="1" type="ORF">C4S77_04515</name>
</gene>
<dbReference type="EMBL" id="PSZM01000034">
    <property type="protein sequence ID" value="PQL93414.1"/>
    <property type="molecule type" value="Genomic_DNA"/>
</dbReference>
<comment type="caution">
    <text evidence="1">The sequence shown here is derived from an EMBL/GenBank/DDBJ whole genome shotgun (WGS) entry which is preliminary data.</text>
</comment>
<dbReference type="Proteomes" id="UP000238042">
    <property type="component" value="Unassembled WGS sequence"/>
</dbReference>
<organism evidence="1 2">
    <name type="scientific">Apibacter adventoris</name>
    <dbReference type="NCBI Taxonomy" id="1679466"/>
    <lineage>
        <taxon>Bacteria</taxon>
        <taxon>Pseudomonadati</taxon>
        <taxon>Bacteroidota</taxon>
        <taxon>Flavobacteriia</taxon>
        <taxon>Flavobacteriales</taxon>
        <taxon>Weeksellaceae</taxon>
        <taxon>Apibacter</taxon>
    </lineage>
</organism>
<reference evidence="1 2" key="1">
    <citation type="submission" date="2018-02" db="EMBL/GenBank/DDBJ databases">
        <title>Genome sequences of Apibacter spp., gut symbionts of Asian honey bees.</title>
        <authorList>
            <person name="Kwong W.K."/>
            <person name="Steele M.I."/>
            <person name="Moran N.A."/>
        </authorList>
    </citation>
    <scope>NUCLEOTIDE SEQUENCE [LARGE SCALE GENOMIC DNA]</scope>
    <source>
        <strain evidence="2">wkB301</strain>
    </source>
</reference>
<accession>A0A2S8AEA0</accession>
<proteinExistence type="predicted"/>
<name>A0A2S8AEA0_9FLAO</name>
<evidence type="ECO:0000313" key="1">
    <source>
        <dbReference type="EMBL" id="PQL93414.1"/>
    </source>
</evidence>
<dbReference type="AlphaFoldDB" id="A0A2S8AEA0"/>
<dbReference type="OrthoDB" id="1261782at2"/>
<evidence type="ECO:0000313" key="2">
    <source>
        <dbReference type="Proteomes" id="UP000238042"/>
    </source>
</evidence>
<keyword evidence="2" id="KW-1185">Reference proteome</keyword>
<sequence>MAGGKIVKIAGKKIIQEYETLTCYNENFTINAGEAIELTTDAEMICGDPEEPKTGGKYIIRGWWSSDRDGLIKIHKACLGDTVFFQIETKNIPIYNEANDVIDEDLSRLHISFYDLQLGLGFDFIASDREIKGGPKYAYINEENRACVPIKILYNDLTIDFVKEDNTPGDIEIYCVAEYKPSYSIGSINNNGPVYQKESLPVSFRDYLSVGLPDIPDLYFIKPGINYQFPEIRSSEGNVIYLQLLLNQEDYTQKKIDQAKEKIKGKIKGVAKDAMKEATAKALDKFKEYSYTLAIRELEKGSLMYTDGRVIHRKNVYDTDITMIDGNVRNIKRASNTGFRVAHPTLQGDTHYATTLGLNQLEVFAQSHPVHTAANLSTKIFETLSFVIDVKEMEQSLSTGTPDYKGLGNLALKKFFGFFPSWVGKMAGHLSIAVDLLVDQYSKDIEELLEEQTIMEFLKKKEAGMKSMKDFLQYDRPNKNLLEEKITELGFRFLTISTPTLQKLLAKEFNTLEELKHFESGLYEKTDSLHGIVFRGIWNQYYKRYDNFIYCIFIDEKSLDV</sequence>